<dbReference type="InterPro" id="IPR013748">
    <property type="entry name" value="Rep_factorC_C"/>
</dbReference>
<dbReference type="GO" id="GO:0006260">
    <property type="term" value="P:DNA replication"/>
    <property type="evidence" value="ECO:0007669"/>
    <property type="project" value="InterPro"/>
</dbReference>
<gene>
    <name evidence="2" type="ORF">FPE_LOCUS3271</name>
</gene>
<keyword evidence="3" id="KW-1185">Reference proteome</keyword>
<evidence type="ECO:0000313" key="2">
    <source>
        <dbReference type="EMBL" id="CAI9755840.1"/>
    </source>
</evidence>
<dbReference type="GO" id="GO:0003677">
    <property type="term" value="F:DNA binding"/>
    <property type="evidence" value="ECO:0007669"/>
    <property type="project" value="InterPro"/>
</dbReference>
<dbReference type="Proteomes" id="UP000834106">
    <property type="component" value="Chromosome 2"/>
</dbReference>
<dbReference type="SUPFAM" id="SSF48019">
    <property type="entry name" value="post-AAA+ oligomerization domain-like"/>
    <property type="match status" value="1"/>
</dbReference>
<accession>A0AAD1YRV1</accession>
<reference evidence="2" key="1">
    <citation type="submission" date="2023-05" db="EMBL/GenBank/DDBJ databases">
        <authorList>
            <person name="Huff M."/>
        </authorList>
    </citation>
    <scope>NUCLEOTIDE SEQUENCE</scope>
</reference>
<sequence>MSGVELPMDIQFLKCFQLHEMILKADDVSDEHKARICKKFAEADKYLVDGADEYLQLLDVASNIMNLSRVHDLSDSVSLSSSPNVPSTSAGLCLDVNLMVLSRVVLLTNSLY</sequence>
<dbReference type="Pfam" id="PF08542">
    <property type="entry name" value="Rep_fac_C"/>
    <property type="match status" value="1"/>
</dbReference>
<dbReference type="InterPro" id="IPR008921">
    <property type="entry name" value="DNA_pol3_clamp-load_cplx_C"/>
</dbReference>
<protein>
    <recommendedName>
        <fullName evidence="1">Replication factor C C-terminal domain-containing protein</fullName>
    </recommendedName>
</protein>
<dbReference type="AlphaFoldDB" id="A0AAD1YRV1"/>
<dbReference type="Gene3D" id="1.20.272.10">
    <property type="match status" value="1"/>
</dbReference>
<evidence type="ECO:0000259" key="1">
    <source>
        <dbReference type="Pfam" id="PF08542"/>
    </source>
</evidence>
<evidence type="ECO:0000313" key="3">
    <source>
        <dbReference type="Proteomes" id="UP000834106"/>
    </source>
</evidence>
<dbReference type="EMBL" id="OU503037">
    <property type="protein sequence ID" value="CAI9755840.1"/>
    <property type="molecule type" value="Genomic_DNA"/>
</dbReference>
<feature type="domain" description="Replication factor C C-terminal" evidence="1">
    <location>
        <begin position="17"/>
        <end position="62"/>
    </location>
</feature>
<proteinExistence type="predicted"/>
<organism evidence="2 3">
    <name type="scientific">Fraxinus pennsylvanica</name>
    <dbReference type="NCBI Taxonomy" id="56036"/>
    <lineage>
        <taxon>Eukaryota</taxon>
        <taxon>Viridiplantae</taxon>
        <taxon>Streptophyta</taxon>
        <taxon>Embryophyta</taxon>
        <taxon>Tracheophyta</taxon>
        <taxon>Spermatophyta</taxon>
        <taxon>Magnoliopsida</taxon>
        <taxon>eudicotyledons</taxon>
        <taxon>Gunneridae</taxon>
        <taxon>Pentapetalae</taxon>
        <taxon>asterids</taxon>
        <taxon>lamiids</taxon>
        <taxon>Lamiales</taxon>
        <taxon>Oleaceae</taxon>
        <taxon>Oleeae</taxon>
        <taxon>Fraxinus</taxon>
    </lineage>
</organism>
<name>A0AAD1YRV1_9LAMI</name>